<protein>
    <submittedName>
        <fullName evidence="1">Uncharacterized protein</fullName>
    </submittedName>
</protein>
<gene>
    <name evidence="1" type="ORF">SMTD_LOCUS8856</name>
</gene>
<keyword evidence="2" id="KW-1185">Reference proteome</keyword>
<evidence type="ECO:0000313" key="1">
    <source>
        <dbReference type="EMBL" id="VDP46807.1"/>
    </source>
</evidence>
<dbReference type="EMBL" id="UZAL01029230">
    <property type="protein sequence ID" value="VDP46807.1"/>
    <property type="molecule type" value="Genomic_DNA"/>
</dbReference>
<reference evidence="1 2" key="1">
    <citation type="submission" date="2018-11" db="EMBL/GenBank/DDBJ databases">
        <authorList>
            <consortium name="Pathogen Informatics"/>
        </authorList>
    </citation>
    <scope>NUCLEOTIDE SEQUENCE [LARGE SCALE GENOMIC DNA]</scope>
    <source>
        <strain>Denwood</strain>
        <strain evidence="2">Zambia</strain>
    </source>
</reference>
<evidence type="ECO:0000313" key="2">
    <source>
        <dbReference type="Proteomes" id="UP000269396"/>
    </source>
</evidence>
<proteinExistence type="predicted"/>
<accession>A0A183P3C0</accession>
<organism evidence="1 2">
    <name type="scientific">Schistosoma mattheei</name>
    <dbReference type="NCBI Taxonomy" id="31246"/>
    <lineage>
        <taxon>Eukaryota</taxon>
        <taxon>Metazoa</taxon>
        <taxon>Spiralia</taxon>
        <taxon>Lophotrochozoa</taxon>
        <taxon>Platyhelminthes</taxon>
        <taxon>Trematoda</taxon>
        <taxon>Digenea</taxon>
        <taxon>Strigeidida</taxon>
        <taxon>Schistosomatoidea</taxon>
        <taxon>Schistosomatidae</taxon>
        <taxon>Schistosoma</taxon>
    </lineage>
</organism>
<sequence>MFIVQTWQSTRLHPIQIYRHEIKKTCPKYNSTEVCQKAKSSNMKCIWCEKAKKCIESNDQGTHELKVNDCRIKKTPDVNDQTTSTSIILTEKTSMINETQVKQNLKATTKELDQHLNSVTNYQGDVYLNETFSNDEGEIVSINSEQFTERDINTEEHAYYNRLYDICHLAQPPHETTDADA</sequence>
<name>A0A183P3C0_9TREM</name>
<dbReference type="Proteomes" id="UP000269396">
    <property type="component" value="Unassembled WGS sequence"/>
</dbReference>
<dbReference type="AlphaFoldDB" id="A0A183P3C0"/>